<protein>
    <submittedName>
        <fullName evidence="1">Uncharacterized protein</fullName>
    </submittedName>
</protein>
<organism evidence="1 2">
    <name type="scientific">Hyalomma asiaticum</name>
    <name type="common">Tick</name>
    <dbReference type="NCBI Taxonomy" id="266040"/>
    <lineage>
        <taxon>Eukaryota</taxon>
        <taxon>Metazoa</taxon>
        <taxon>Ecdysozoa</taxon>
        <taxon>Arthropoda</taxon>
        <taxon>Chelicerata</taxon>
        <taxon>Arachnida</taxon>
        <taxon>Acari</taxon>
        <taxon>Parasitiformes</taxon>
        <taxon>Ixodida</taxon>
        <taxon>Ixodoidea</taxon>
        <taxon>Ixodidae</taxon>
        <taxon>Hyalomminae</taxon>
        <taxon>Hyalomma</taxon>
    </lineage>
</organism>
<accession>A0ACB7SBI7</accession>
<name>A0ACB7SBI7_HYAAI</name>
<proteinExistence type="predicted"/>
<gene>
    <name evidence="1" type="ORF">HPB50_001663</name>
</gene>
<evidence type="ECO:0000313" key="1">
    <source>
        <dbReference type="EMBL" id="KAH6931925.1"/>
    </source>
</evidence>
<comment type="caution">
    <text evidence="1">The sequence shown here is derived from an EMBL/GenBank/DDBJ whole genome shotgun (WGS) entry which is preliminary data.</text>
</comment>
<reference evidence="1" key="1">
    <citation type="submission" date="2020-05" db="EMBL/GenBank/DDBJ databases">
        <title>Large-scale comparative analyses of tick genomes elucidate their genetic diversity and vector capacities.</title>
        <authorList>
            <person name="Jia N."/>
            <person name="Wang J."/>
            <person name="Shi W."/>
            <person name="Du L."/>
            <person name="Sun Y."/>
            <person name="Zhan W."/>
            <person name="Jiang J."/>
            <person name="Wang Q."/>
            <person name="Zhang B."/>
            <person name="Ji P."/>
            <person name="Sakyi L.B."/>
            <person name="Cui X."/>
            <person name="Yuan T."/>
            <person name="Jiang B."/>
            <person name="Yang W."/>
            <person name="Lam T.T.-Y."/>
            <person name="Chang Q."/>
            <person name="Ding S."/>
            <person name="Wang X."/>
            <person name="Zhu J."/>
            <person name="Ruan X."/>
            <person name="Zhao L."/>
            <person name="Wei J."/>
            <person name="Que T."/>
            <person name="Du C."/>
            <person name="Cheng J."/>
            <person name="Dai P."/>
            <person name="Han X."/>
            <person name="Huang E."/>
            <person name="Gao Y."/>
            <person name="Liu J."/>
            <person name="Shao H."/>
            <person name="Ye R."/>
            <person name="Li L."/>
            <person name="Wei W."/>
            <person name="Wang X."/>
            <person name="Wang C."/>
            <person name="Yang T."/>
            <person name="Huo Q."/>
            <person name="Li W."/>
            <person name="Guo W."/>
            <person name="Chen H."/>
            <person name="Zhou L."/>
            <person name="Ni X."/>
            <person name="Tian J."/>
            <person name="Zhou Y."/>
            <person name="Sheng Y."/>
            <person name="Liu T."/>
            <person name="Pan Y."/>
            <person name="Xia L."/>
            <person name="Li J."/>
            <person name="Zhao F."/>
            <person name="Cao W."/>
        </authorList>
    </citation>
    <scope>NUCLEOTIDE SEQUENCE</scope>
    <source>
        <strain evidence="1">Hyas-2018</strain>
    </source>
</reference>
<sequence>MASSGSKTASPDSKTTSPGSRTSPDTKSTSPGGSKTTSPESKSASPSNRSVLPPICKVVKARANGKAVAGNTLEWEDVTKGMNYDQLVEYFDSLKESSA</sequence>
<evidence type="ECO:0000313" key="2">
    <source>
        <dbReference type="Proteomes" id="UP000821845"/>
    </source>
</evidence>
<dbReference type="Proteomes" id="UP000821845">
    <property type="component" value="Chromosome 4"/>
</dbReference>
<keyword evidence="2" id="KW-1185">Reference proteome</keyword>
<dbReference type="EMBL" id="CM023484">
    <property type="protein sequence ID" value="KAH6931925.1"/>
    <property type="molecule type" value="Genomic_DNA"/>
</dbReference>